<keyword evidence="4" id="KW-0460">Magnesium</keyword>
<dbReference type="GO" id="GO:0044281">
    <property type="term" value="P:small molecule metabolic process"/>
    <property type="evidence" value="ECO:0007669"/>
    <property type="project" value="UniProtKB-ARBA"/>
</dbReference>
<dbReference type="NCBIfam" id="TIGR01549">
    <property type="entry name" value="HAD-SF-IA-v1"/>
    <property type="match status" value="1"/>
</dbReference>
<dbReference type="EMBL" id="FOHE01000001">
    <property type="protein sequence ID" value="SES67655.1"/>
    <property type="molecule type" value="Genomic_DNA"/>
</dbReference>
<dbReference type="PANTHER" id="PTHR46470:SF2">
    <property type="entry name" value="GLYCERALDEHYDE 3-PHOSPHATE PHOSPHATASE"/>
    <property type="match status" value="1"/>
</dbReference>
<reference evidence="5 6" key="1">
    <citation type="submission" date="2016-10" db="EMBL/GenBank/DDBJ databases">
        <authorList>
            <person name="de Groot N.N."/>
        </authorList>
    </citation>
    <scope>NUCLEOTIDE SEQUENCE [LARGE SCALE GENOMIC DNA]</scope>
    <source>
        <strain evidence="5 6">IBRC-M 10780</strain>
    </source>
</reference>
<name>A0A1H9YFE8_9BACI</name>
<proteinExistence type="predicted"/>
<dbReference type="PANTHER" id="PTHR46470">
    <property type="entry name" value="N-ACYLNEURAMINATE-9-PHOSPHATASE"/>
    <property type="match status" value="1"/>
</dbReference>
<keyword evidence="3 5" id="KW-0378">Hydrolase</keyword>
<gene>
    <name evidence="5" type="ORF">SAMN05216389_101368</name>
</gene>
<dbReference type="InterPro" id="IPR051400">
    <property type="entry name" value="HAD-like_hydrolase"/>
</dbReference>
<protein>
    <submittedName>
        <fullName evidence="5">Putative hydrolase of the HAD superfamily</fullName>
    </submittedName>
</protein>
<accession>A0A1H9YFE8</accession>
<dbReference type="SFLD" id="SFLDS00003">
    <property type="entry name" value="Haloacid_Dehalogenase"/>
    <property type="match status" value="1"/>
</dbReference>
<evidence type="ECO:0000256" key="2">
    <source>
        <dbReference type="ARBA" id="ARBA00022723"/>
    </source>
</evidence>
<keyword evidence="2" id="KW-0479">Metal-binding</keyword>
<dbReference type="AlphaFoldDB" id="A0A1H9YFE8"/>
<comment type="cofactor">
    <cofactor evidence="1">
        <name>Mg(2+)</name>
        <dbReference type="ChEBI" id="CHEBI:18420"/>
    </cofactor>
</comment>
<dbReference type="NCBIfam" id="TIGR01509">
    <property type="entry name" value="HAD-SF-IA-v3"/>
    <property type="match status" value="1"/>
</dbReference>
<evidence type="ECO:0000256" key="3">
    <source>
        <dbReference type="ARBA" id="ARBA00022801"/>
    </source>
</evidence>
<dbReference type="Pfam" id="PF13419">
    <property type="entry name" value="HAD_2"/>
    <property type="match status" value="1"/>
</dbReference>
<evidence type="ECO:0000256" key="4">
    <source>
        <dbReference type="ARBA" id="ARBA00022842"/>
    </source>
</evidence>
<organism evidence="5 6">
    <name type="scientific">Oceanobacillus limi</name>
    <dbReference type="NCBI Taxonomy" id="930131"/>
    <lineage>
        <taxon>Bacteria</taxon>
        <taxon>Bacillati</taxon>
        <taxon>Bacillota</taxon>
        <taxon>Bacilli</taxon>
        <taxon>Bacillales</taxon>
        <taxon>Bacillaceae</taxon>
        <taxon>Oceanobacillus</taxon>
    </lineage>
</organism>
<dbReference type="Gene3D" id="3.40.50.1000">
    <property type="entry name" value="HAD superfamily/HAD-like"/>
    <property type="match status" value="1"/>
</dbReference>
<dbReference type="PRINTS" id="PR00413">
    <property type="entry name" value="HADHALOGNASE"/>
</dbReference>
<dbReference type="SUPFAM" id="SSF56784">
    <property type="entry name" value="HAD-like"/>
    <property type="match status" value="1"/>
</dbReference>
<dbReference type="PROSITE" id="PS01228">
    <property type="entry name" value="COF_1"/>
    <property type="match status" value="1"/>
</dbReference>
<dbReference type="STRING" id="930131.SAMN05216389_101368"/>
<dbReference type="InterPro" id="IPR041492">
    <property type="entry name" value="HAD_2"/>
</dbReference>
<dbReference type="SFLD" id="SFLDG01129">
    <property type="entry name" value="C1.5:_HAD__Beta-PGM__Phosphata"/>
    <property type="match status" value="1"/>
</dbReference>
<dbReference type="InterPro" id="IPR023214">
    <property type="entry name" value="HAD_sf"/>
</dbReference>
<evidence type="ECO:0000256" key="1">
    <source>
        <dbReference type="ARBA" id="ARBA00001946"/>
    </source>
</evidence>
<dbReference type="InterPro" id="IPR036412">
    <property type="entry name" value="HAD-like_sf"/>
</dbReference>
<dbReference type="GO" id="GO:0046872">
    <property type="term" value="F:metal ion binding"/>
    <property type="evidence" value="ECO:0007669"/>
    <property type="project" value="UniProtKB-KW"/>
</dbReference>
<evidence type="ECO:0000313" key="6">
    <source>
        <dbReference type="Proteomes" id="UP000198618"/>
    </source>
</evidence>
<dbReference type="GO" id="GO:0016791">
    <property type="term" value="F:phosphatase activity"/>
    <property type="evidence" value="ECO:0007669"/>
    <property type="project" value="TreeGrafter"/>
</dbReference>
<dbReference type="InterPro" id="IPR006439">
    <property type="entry name" value="HAD-SF_hydro_IA"/>
</dbReference>
<dbReference type="Proteomes" id="UP000198618">
    <property type="component" value="Unassembled WGS sequence"/>
</dbReference>
<evidence type="ECO:0000313" key="5">
    <source>
        <dbReference type="EMBL" id="SES67655.1"/>
    </source>
</evidence>
<dbReference type="RefSeq" id="WP_342028658.1">
    <property type="nucleotide sequence ID" value="NZ_FOHE01000001.1"/>
</dbReference>
<keyword evidence="6" id="KW-1185">Reference proteome</keyword>
<sequence length="186" mass="21747">MIKAILFDLDGTLLNRDPSVLHYIENQYQRLTEHVSHIPKEMYIRRFVELDNRGYVWKDKVFQQLVHEFNITGVTSEELLQDYIRNFKHYCVPFSNLIPTLEVLWEENITLGLITNGKGHFQMNNIRALGIEAFFETILISEWEGIKKPDPQIFEKALELLGVSPAESIFVGDHPENDMGEKRWLG</sequence>
<dbReference type="Gene3D" id="1.10.150.520">
    <property type="match status" value="1"/>
</dbReference>